<dbReference type="RefSeq" id="WP_319160671.1">
    <property type="nucleotide sequence ID" value="NZ_CP138359.1"/>
</dbReference>
<organism evidence="2 3">
    <name type="scientific">Sanguibacter biliveldensis</name>
    <dbReference type="NCBI Taxonomy" id="3030830"/>
    <lineage>
        <taxon>Bacteria</taxon>
        <taxon>Bacillati</taxon>
        <taxon>Actinomycetota</taxon>
        <taxon>Actinomycetes</taxon>
        <taxon>Micrococcales</taxon>
        <taxon>Sanguibacteraceae</taxon>
        <taxon>Sanguibacter</taxon>
    </lineage>
</organism>
<feature type="transmembrane region" description="Helical" evidence="1">
    <location>
        <begin position="188"/>
        <end position="211"/>
    </location>
</feature>
<reference evidence="3" key="1">
    <citation type="submission" date="2023-11" db="EMBL/GenBank/DDBJ databases">
        <authorList>
            <person name="Helweg L.P."/>
            <person name="Kiel A."/>
            <person name="Hitz F."/>
            <person name="Ruckert-Reed C."/>
            <person name="Busche T."/>
            <person name="Kaltschmidt B."/>
            <person name="Kaltschmidt C."/>
        </authorList>
    </citation>
    <scope>NUCLEOTIDE SEQUENCE [LARGE SCALE GENOMIC DNA]</scope>
    <source>
        <strain evidence="3">4.1</strain>
    </source>
</reference>
<protein>
    <submittedName>
        <fullName evidence="2">Uncharacterized protein</fullName>
    </submittedName>
</protein>
<keyword evidence="1" id="KW-1133">Transmembrane helix</keyword>
<feature type="transmembrane region" description="Helical" evidence="1">
    <location>
        <begin position="68"/>
        <end position="89"/>
    </location>
</feature>
<sequence>MPAPCCPRIARSADDPAGRAEQDRGMEDLLSENPLVLLVIACEIGFWVVLAAGLVARYPMRRPRLGGILLVCVPVVDLVLVTASVVDVARGTPPGFSHGLAAVYLGFTVAFGHSLVRWADVRFAHRYADGPAPVRGPRDGIAALPKELRDFGKAVLAAVIAGAVLLALSLVAGSGVPPVTAWPGDALWSWMARIGVVLAIWFVTGPVWVALGPRTGRP</sequence>
<keyword evidence="1" id="KW-0812">Transmembrane</keyword>
<evidence type="ECO:0000313" key="3">
    <source>
        <dbReference type="Proteomes" id="UP001304340"/>
    </source>
</evidence>
<accession>A0AAF1C489</accession>
<gene>
    <name evidence="2" type="ORF">SANBI_001640</name>
</gene>
<name>A0AAF1C489_9MICO</name>
<proteinExistence type="predicted"/>
<evidence type="ECO:0000313" key="2">
    <source>
        <dbReference type="EMBL" id="WPF83929.1"/>
    </source>
</evidence>
<feature type="transmembrane region" description="Helical" evidence="1">
    <location>
        <begin position="35"/>
        <end position="56"/>
    </location>
</feature>
<keyword evidence="1" id="KW-0472">Membrane</keyword>
<feature type="transmembrane region" description="Helical" evidence="1">
    <location>
        <begin position="154"/>
        <end position="176"/>
    </location>
</feature>
<evidence type="ECO:0000256" key="1">
    <source>
        <dbReference type="SAM" id="Phobius"/>
    </source>
</evidence>
<dbReference type="EMBL" id="CP138359">
    <property type="protein sequence ID" value="WPF83929.1"/>
    <property type="molecule type" value="Genomic_DNA"/>
</dbReference>
<dbReference type="Proteomes" id="UP001304340">
    <property type="component" value="Chromosome"/>
</dbReference>
<feature type="transmembrane region" description="Helical" evidence="1">
    <location>
        <begin position="95"/>
        <end position="116"/>
    </location>
</feature>
<dbReference type="KEGG" id="sbil:SANBI_001640"/>
<keyword evidence="3" id="KW-1185">Reference proteome</keyword>
<dbReference type="AlphaFoldDB" id="A0AAF1C489"/>